<feature type="domain" description="FAR1" evidence="1">
    <location>
        <begin position="94"/>
        <end position="185"/>
    </location>
</feature>
<organism evidence="2 3">
    <name type="scientific">Papaver nudicaule</name>
    <name type="common">Iceland poppy</name>
    <dbReference type="NCBI Taxonomy" id="74823"/>
    <lineage>
        <taxon>Eukaryota</taxon>
        <taxon>Viridiplantae</taxon>
        <taxon>Streptophyta</taxon>
        <taxon>Embryophyta</taxon>
        <taxon>Tracheophyta</taxon>
        <taxon>Spermatophyta</taxon>
        <taxon>Magnoliopsida</taxon>
        <taxon>Ranunculales</taxon>
        <taxon>Papaveraceae</taxon>
        <taxon>Papaveroideae</taxon>
        <taxon>Papaver</taxon>
    </lineage>
</organism>
<dbReference type="EMBL" id="JAJJMA010254859">
    <property type="protein sequence ID" value="MCL7044155.1"/>
    <property type="molecule type" value="Genomic_DNA"/>
</dbReference>
<dbReference type="PANTHER" id="PTHR46328:SF14">
    <property type="entry name" value="FAR-RED IMPAIRED RESPONSIVE (FAR1) FAMILY PROTEIN"/>
    <property type="match status" value="1"/>
</dbReference>
<comment type="caution">
    <text evidence="2">The sequence shown here is derived from an EMBL/GenBank/DDBJ whole genome shotgun (WGS) entry which is preliminary data.</text>
</comment>
<name>A0AA41VN19_PAPNU</name>
<evidence type="ECO:0000259" key="1">
    <source>
        <dbReference type="Pfam" id="PF03101"/>
    </source>
</evidence>
<proteinExistence type="predicted"/>
<dbReference type="Pfam" id="PF03101">
    <property type="entry name" value="FAR1"/>
    <property type="match status" value="1"/>
</dbReference>
<dbReference type="AlphaFoldDB" id="A0AA41VN19"/>
<keyword evidence="3" id="KW-1185">Reference proteome</keyword>
<evidence type="ECO:0000313" key="2">
    <source>
        <dbReference type="EMBL" id="MCL7044155.1"/>
    </source>
</evidence>
<protein>
    <recommendedName>
        <fullName evidence="1">FAR1 domain-containing protein</fullName>
    </recommendedName>
</protein>
<dbReference type="InterPro" id="IPR004330">
    <property type="entry name" value="FAR1_DNA_bnd_dom"/>
</dbReference>
<evidence type="ECO:0000313" key="3">
    <source>
        <dbReference type="Proteomes" id="UP001177140"/>
    </source>
</evidence>
<gene>
    <name evidence="2" type="ORF">MKW94_023410</name>
</gene>
<reference evidence="2" key="1">
    <citation type="submission" date="2022-03" db="EMBL/GenBank/DDBJ databases">
        <title>A functionally conserved STORR gene fusion in Papaver species that diverged 16.8 million years ago.</title>
        <authorList>
            <person name="Catania T."/>
        </authorList>
    </citation>
    <scope>NUCLEOTIDE SEQUENCE</scope>
    <source>
        <strain evidence="2">S-191538</strain>
    </source>
</reference>
<sequence>MWNPSEFLDNCYVKENSNGELSTGPSREPILSSGVSVDVFSDSLTLLEAKTSNDDDTGVAEICGEREVTSSNMDINLEPYLGKEFKSEQEAKAFYNGYARHMGFSIRKGPLYRSSRDRAITSRIFVCSKEGFRRETSNVNDKGNVKRRMAVTRVGCKAQLWVKKQASGVWVVKQFQRDHNHELTPMKPHLLRSHKNMLDNVKDYVETLKVVGVDTSKIQSLFVEEARAIGKIGDTEKDTESEDKKKIHELTIELQRERRRSAAYREKLNMVLKDMEDHASYLSNKVEGIVENLKEVESRGTKDLT</sequence>
<dbReference type="PANTHER" id="PTHR46328">
    <property type="entry name" value="FAR-RED IMPAIRED RESPONSIVE (FAR1) FAMILY PROTEIN-RELATED"/>
    <property type="match status" value="1"/>
</dbReference>
<accession>A0AA41VN19</accession>
<dbReference type="Proteomes" id="UP001177140">
    <property type="component" value="Unassembled WGS sequence"/>
</dbReference>